<organism evidence="3 4">
    <name type="scientific">Jimgerdemannia flammicorona</name>
    <dbReference type="NCBI Taxonomy" id="994334"/>
    <lineage>
        <taxon>Eukaryota</taxon>
        <taxon>Fungi</taxon>
        <taxon>Fungi incertae sedis</taxon>
        <taxon>Mucoromycota</taxon>
        <taxon>Mucoromycotina</taxon>
        <taxon>Endogonomycetes</taxon>
        <taxon>Endogonales</taxon>
        <taxon>Endogonaceae</taxon>
        <taxon>Jimgerdemannia</taxon>
    </lineage>
</organism>
<accession>A0A433DJD1</accession>
<dbReference type="InterPro" id="IPR050509">
    <property type="entry name" value="CoA-transferase_III"/>
</dbReference>
<sequence>MVGLTHRRAVLRDNSRILWRRQVKVEPLKIGDPLRIWRHLDVDGQSPWFRSMGRNKKSVTIDLKTKEGRSLVRKLVDKSDVLIENFKPGTMEKWGMGPDDLYTTNPTLIYTRVSGYGQTGPYSPRPGYASVCEGMGGFRHVNGHPGDPPVRPNISLGDSLAGVHAALGTVMALLARDRLKGVARARRTGQVVDVAIYEAVLNMMEGAVPEFDRLGEVRIGSLGLYNVVRR</sequence>
<evidence type="ECO:0000313" key="4">
    <source>
        <dbReference type="Proteomes" id="UP000268093"/>
    </source>
</evidence>
<dbReference type="InterPro" id="IPR023606">
    <property type="entry name" value="CoA-Trfase_III_dom_1_sf"/>
</dbReference>
<dbReference type="EMBL" id="RBNI01001034">
    <property type="protein sequence ID" value="RUP50980.1"/>
    <property type="molecule type" value="Genomic_DNA"/>
</dbReference>
<proteinExistence type="inferred from homology"/>
<comment type="similarity">
    <text evidence="1">Belongs to the CoA-transferase III family.</text>
</comment>
<dbReference type="Pfam" id="PF02515">
    <property type="entry name" value="CoA_transf_3"/>
    <property type="match status" value="1"/>
</dbReference>
<dbReference type="OrthoDB" id="5863171at2759"/>
<dbReference type="AlphaFoldDB" id="A0A433DJD1"/>
<dbReference type="InterPro" id="IPR003673">
    <property type="entry name" value="CoA-Trfase_fam_III"/>
</dbReference>
<keyword evidence="2" id="KW-0808">Transferase</keyword>
<dbReference type="GO" id="GO:0016740">
    <property type="term" value="F:transferase activity"/>
    <property type="evidence" value="ECO:0007669"/>
    <property type="project" value="UniProtKB-KW"/>
</dbReference>
<evidence type="ECO:0000256" key="1">
    <source>
        <dbReference type="ARBA" id="ARBA00008383"/>
    </source>
</evidence>
<dbReference type="Proteomes" id="UP000268093">
    <property type="component" value="Unassembled WGS sequence"/>
</dbReference>
<dbReference type="PANTHER" id="PTHR48228:SF6">
    <property type="entry name" value="L-CARNITINE COA-TRANSFERASE"/>
    <property type="match status" value="1"/>
</dbReference>
<dbReference type="SUPFAM" id="SSF89796">
    <property type="entry name" value="CoA-transferase family III (CaiB/BaiF)"/>
    <property type="match status" value="1"/>
</dbReference>
<keyword evidence="4" id="KW-1185">Reference proteome</keyword>
<evidence type="ECO:0008006" key="5">
    <source>
        <dbReference type="Google" id="ProtNLM"/>
    </source>
</evidence>
<comment type="caution">
    <text evidence="3">The sequence shown here is derived from an EMBL/GenBank/DDBJ whole genome shotgun (WGS) entry which is preliminary data.</text>
</comment>
<reference evidence="3 4" key="1">
    <citation type="journal article" date="2018" name="New Phytol.">
        <title>Phylogenomics of Endogonaceae and evolution of mycorrhizas within Mucoromycota.</title>
        <authorList>
            <person name="Chang Y."/>
            <person name="Desiro A."/>
            <person name="Na H."/>
            <person name="Sandor L."/>
            <person name="Lipzen A."/>
            <person name="Clum A."/>
            <person name="Barry K."/>
            <person name="Grigoriev I.V."/>
            <person name="Martin F.M."/>
            <person name="Stajich J.E."/>
            <person name="Smith M.E."/>
            <person name="Bonito G."/>
            <person name="Spatafora J.W."/>
        </authorList>
    </citation>
    <scope>NUCLEOTIDE SEQUENCE [LARGE SCALE GENOMIC DNA]</scope>
    <source>
        <strain evidence="3 4">GMNB39</strain>
    </source>
</reference>
<evidence type="ECO:0000313" key="3">
    <source>
        <dbReference type="EMBL" id="RUP50980.1"/>
    </source>
</evidence>
<evidence type="ECO:0000256" key="2">
    <source>
        <dbReference type="ARBA" id="ARBA00022679"/>
    </source>
</evidence>
<dbReference type="PANTHER" id="PTHR48228">
    <property type="entry name" value="SUCCINYL-COA--D-CITRAMALATE COA-TRANSFERASE"/>
    <property type="match status" value="1"/>
</dbReference>
<protein>
    <recommendedName>
        <fullName evidence="5">CoA-transferase family III domain-containing protein</fullName>
    </recommendedName>
</protein>
<gene>
    <name evidence="3" type="ORF">BC936DRAFT_136752</name>
</gene>
<dbReference type="Gene3D" id="3.40.50.10540">
    <property type="entry name" value="Crotonobetainyl-coa:carnitine coa-transferase, domain 1"/>
    <property type="match status" value="1"/>
</dbReference>
<name>A0A433DJD1_9FUNG</name>